<keyword evidence="4" id="KW-1185">Reference proteome</keyword>
<organism evidence="3 4">
    <name type="scientific">Thermanaerosceptrum fracticalcis</name>
    <dbReference type="NCBI Taxonomy" id="1712410"/>
    <lineage>
        <taxon>Bacteria</taxon>
        <taxon>Bacillati</taxon>
        <taxon>Bacillota</taxon>
        <taxon>Clostridia</taxon>
        <taxon>Eubacteriales</taxon>
        <taxon>Peptococcaceae</taxon>
        <taxon>Thermanaerosceptrum</taxon>
    </lineage>
</organism>
<dbReference type="KEGG" id="tfr:BR63_17885"/>
<evidence type="ECO:0000313" key="4">
    <source>
        <dbReference type="Proteomes" id="UP000515847"/>
    </source>
</evidence>
<evidence type="ECO:0000256" key="1">
    <source>
        <dbReference type="ARBA" id="ARBA00023002"/>
    </source>
</evidence>
<gene>
    <name evidence="3" type="ORF">BR63_17885</name>
</gene>
<keyword evidence="1" id="KW-0560">Oxidoreductase</keyword>
<dbReference type="PANTHER" id="PTHR43854:SF1">
    <property type="entry name" value="INDOLEPYRUVATE OXIDOREDUCTASE SUBUNIT IORB"/>
    <property type="match status" value="1"/>
</dbReference>
<dbReference type="EMBL" id="CP045798">
    <property type="protein sequence ID" value="QNB47965.1"/>
    <property type="molecule type" value="Genomic_DNA"/>
</dbReference>
<feature type="domain" description="Pyruvate/ketoisovalerate oxidoreductase catalytic" evidence="2">
    <location>
        <begin position="26"/>
        <end position="205"/>
    </location>
</feature>
<dbReference type="Gene3D" id="3.40.920.10">
    <property type="entry name" value="Pyruvate-ferredoxin oxidoreductase, PFOR, domain III"/>
    <property type="match status" value="1"/>
</dbReference>
<dbReference type="SUPFAM" id="SSF53323">
    <property type="entry name" value="Pyruvate-ferredoxin oxidoreductase, PFOR, domain III"/>
    <property type="match status" value="1"/>
</dbReference>
<dbReference type="PANTHER" id="PTHR43854">
    <property type="entry name" value="INDOLEPYRUVATE OXIDOREDUCTASE SUBUNIT IORB"/>
    <property type="match status" value="1"/>
</dbReference>
<evidence type="ECO:0000313" key="3">
    <source>
        <dbReference type="EMBL" id="QNB47965.1"/>
    </source>
</evidence>
<sequence length="209" mass="22221">MRSLRICMCEGGNEIMKLDIVIAGVGGQGNILASEVLAQCAMDKGYNVLSTETKGAAQRGGSVVSHLRISDSDIYAPLVPVGQADILLGFEPLEAMRNAKLLNSKGKFIINQEPVQTVLSNMGADVYPPLSELEAAVKAVCPHGYFVNATQAAKELGSTLLTNVIMLGAFSKVTDIFTPEVILAKLLSLVNEKFHEDDKAAFAAGQKLV</sequence>
<evidence type="ECO:0000259" key="2">
    <source>
        <dbReference type="Pfam" id="PF01558"/>
    </source>
</evidence>
<dbReference type="InterPro" id="IPR052198">
    <property type="entry name" value="IorB_Oxidoreductase"/>
</dbReference>
<protein>
    <submittedName>
        <fullName evidence="3">Indolepyruvate ferredoxin oxidoreductase subunit beta</fullName>
    </submittedName>
</protein>
<proteinExistence type="predicted"/>
<dbReference type="AlphaFoldDB" id="A0A7G6E7B1"/>
<dbReference type="InterPro" id="IPR002869">
    <property type="entry name" value="Pyrv_flavodox_OxRed_cen"/>
</dbReference>
<keyword evidence="3" id="KW-0670">Pyruvate</keyword>
<dbReference type="InterPro" id="IPR019752">
    <property type="entry name" value="Pyrv/ketoisovalerate_OxRed_cat"/>
</dbReference>
<dbReference type="GO" id="GO:0016903">
    <property type="term" value="F:oxidoreductase activity, acting on the aldehyde or oxo group of donors"/>
    <property type="evidence" value="ECO:0007669"/>
    <property type="project" value="InterPro"/>
</dbReference>
<dbReference type="Proteomes" id="UP000515847">
    <property type="component" value="Chromosome"/>
</dbReference>
<name>A0A7G6E7B1_THEFR</name>
<reference evidence="3 4" key="1">
    <citation type="journal article" date="2019" name="Front. Microbiol.">
        <title>Thermoanaerosceptrum fracticalcis gen. nov. sp. nov., a Novel Fumarate-Fermenting Microorganism From a Deep Fractured Carbonate Aquifer of the US Great Basin.</title>
        <authorList>
            <person name="Hamilton-Brehm S.D."/>
            <person name="Stewart L.E."/>
            <person name="Zavarin M."/>
            <person name="Caldwell M."/>
            <person name="Lawson P.A."/>
            <person name="Onstott T.C."/>
            <person name="Grzymski J."/>
            <person name="Neveux I."/>
            <person name="Lollar B.S."/>
            <person name="Russell C.E."/>
            <person name="Moser D.P."/>
        </authorList>
    </citation>
    <scope>NUCLEOTIDE SEQUENCE [LARGE SCALE GENOMIC DNA]</scope>
    <source>
        <strain evidence="3 4">DRI-13</strain>
    </source>
</reference>
<dbReference type="Pfam" id="PF01558">
    <property type="entry name" value="POR"/>
    <property type="match status" value="1"/>
</dbReference>
<accession>A0A7G6E7B1</accession>